<dbReference type="Proteomes" id="UP000256763">
    <property type="component" value="Unassembled WGS sequence"/>
</dbReference>
<comment type="caution">
    <text evidence="1">The sequence shown here is derived from an EMBL/GenBank/DDBJ whole genome shotgun (WGS) entry which is preliminary data.</text>
</comment>
<evidence type="ECO:0000313" key="2">
    <source>
        <dbReference type="Proteomes" id="UP000256763"/>
    </source>
</evidence>
<dbReference type="InterPro" id="IPR007833">
    <property type="entry name" value="Capsule_polysaccharide_synth"/>
</dbReference>
<reference evidence="2" key="1">
    <citation type="submission" date="2017-05" db="EMBL/GenBank/DDBJ databases">
        <authorList>
            <person name="Sharma S."/>
            <person name="Sidhu C."/>
            <person name="Pinnaka A.K."/>
        </authorList>
    </citation>
    <scope>NUCLEOTIDE SEQUENCE [LARGE SCALE GENOMIC DNA]</scope>
    <source>
        <strain evidence="2">AK93</strain>
    </source>
</reference>
<evidence type="ECO:0000313" key="1">
    <source>
        <dbReference type="EMBL" id="RFA34668.1"/>
    </source>
</evidence>
<dbReference type="GO" id="GO:0015774">
    <property type="term" value="P:polysaccharide transport"/>
    <property type="evidence" value="ECO:0007669"/>
    <property type="project" value="InterPro"/>
</dbReference>
<dbReference type="AlphaFoldDB" id="A0A3E0WPC7"/>
<proteinExistence type="predicted"/>
<dbReference type="Pfam" id="PF05159">
    <property type="entry name" value="Capsule_synth"/>
    <property type="match status" value="4"/>
</dbReference>
<accession>A0A3E0WPC7</accession>
<keyword evidence="2" id="KW-1185">Reference proteome</keyword>
<dbReference type="CDD" id="cd16439">
    <property type="entry name" value="beta_Kdo_transferase_KpsC_2"/>
    <property type="match status" value="1"/>
</dbReference>
<dbReference type="GO" id="GO:0000271">
    <property type="term" value="P:polysaccharide biosynthetic process"/>
    <property type="evidence" value="ECO:0007669"/>
    <property type="project" value="InterPro"/>
</dbReference>
<organism evidence="1 2">
    <name type="scientific">Alkalilimnicola ehrlichii</name>
    <dbReference type="NCBI Taxonomy" id="351052"/>
    <lineage>
        <taxon>Bacteria</taxon>
        <taxon>Pseudomonadati</taxon>
        <taxon>Pseudomonadota</taxon>
        <taxon>Gammaproteobacteria</taxon>
        <taxon>Chromatiales</taxon>
        <taxon>Ectothiorhodospiraceae</taxon>
        <taxon>Alkalilimnicola</taxon>
    </lineage>
</organism>
<name>A0A3E0WPC7_9GAMM</name>
<keyword evidence="1" id="KW-0808">Transferase</keyword>
<gene>
    <name evidence="1" type="ORF">CAL65_15005</name>
</gene>
<dbReference type="CDD" id="cd16440">
    <property type="entry name" value="beta_Kdo_transferase_KpsC_1"/>
    <property type="match status" value="1"/>
</dbReference>
<sequence>MTGGEVLYRAVGSRLPKHVKVLAWGRKPSARRAVEFARRKGLAVTHLEDGFLRSVDLGDRDAALSLVTDELGIYYDATCPSRLERLIRAPIGAAQAARARALLRQWREARVSKYNHAREASAGLPSSFVLLADQTVGDVSVRYGCAGPASFQRMLEAALDENPGAPILLKVHPDVFAGRKRGYFDKLTTAQAARVRVLGQDVHPVALLERAERVYVVTSQLGFEGLLWDKPVRTFGMPFYAGWGLTQDELAAPERRGAATVEQLAHSALVAYPRYLDPETGRRCEVERAVEWMGLQRTLRERFPEQVYALGFSLWKRPIVRAFFQGSQVRFVRREQQLPKRATVAVWGQRPVARGRPVIRLEDGFLRSVGLGAELTRPLSWVLDEQGLYYDAGTPSGLEQLLQSARFEPALLARARRLRERIVELGLTKYNVGQGEWRRPAGVNTVVLAVGQVEGDAAMRFGAGAVTSNLGLLRAVRQAVPHAYLVYKPHPDVLAGLRAVGSGEADCVYWCDEVVADVPMGALLESVDEVHVMTSLAGFEALLRGRQVVTHGRPFYAGWGLTQDRAPIARRSRQLNLDQLVAASLILYPTYVSRASGRFSTPECVLRELEAWRQTAPDASLWRYLFRWLYRCQRGLERWQSGDKQVKKTANLE</sequence>
<protein>
    <submittedName>
        <fullName evidence="1">Beta-3-deoxy-D-manno-oct-2-ulosonic acid transferase</fullName>
    </submittedName>
</protein>
<dbReference type="GO" id="GO:0016740">
    <property type="term" value="F:transferase activity"/>
    <property type="evidence" value="ECO:0007669"/>
    <property type="project" value="UniProtKB-KW"/>
</dbReference>
<dbReference type="EMBL" id="NFZW01000015">
    <property type="protein sequence ID" value="RFA34668.1"/>
    <property type="molecule type" value="Genomic_DNA"/>
</dbReference>